<sequence>MEGLLRIAFKGSP</sequence>
<dbReference type="EMBL" id="GBXM01029821">
    <property type="protein sequence ID" value="JAH78756.1"/>
    <property type="molecule type" value="Transcribed_RNA"/>
</dbReference>
<organism evidence="1">
    <name type="scientific">Anguilla anguilla</name>
    <name type="common">European freshwater eel</name>
    <name type="synonym">Muraena anguilla</name>
    <dbReference type="NCBI Taxonomy" id="7936"/>
    <lineage>
        <taxon>Eukaryota</taxon>
        <taxon>Metazoa</taxon>
        <taxon>Chordata</taxon>
        <taxon>Craniata</taxon>
        <taxon>Vertebrata</taxon>
        <taxon>Euteleostomi</taxon>
        <taxon>Actinopterygii</taxon>
        <taxon>Neopterygii</taxon>
        <taxon>Teleostei</taxon>
        <taxon>Anguilliformes</taxon>
        <taxon>Anguillidae</taxon>
        <taxon>Anguilla</taxon>
    </lineage>
</organism>
<reference evidence="1" key="1">
    <citation type="submission" date="2014-11" db="EMBL/GenBank/DDBJ databases">
        <authorList>
            <person name="Amaro Gonzalez C."/>
        </authorList>
    </citation>
    <scope>NUCLEOTIDE SEQUENCE</scope>
</reference>
<reference evidence="1" key="2">
    <citation type="journal article" date="2015" name="Fish Shellfish Immunol.">
        <title>Early steps in the European eel (Anguilla anguilla)-Vibrio vulnificus interaction in the gills: Role of the RtxA13 toxin.</title>
        <authorList>
            <person name="Callol A."/>
            <person name="Pajuelo D."/>
            <person name="Ebbesson L."/>
            <person name="Teles M."/>
            <person name="MacKenzie S."/>
            <person name="Amaro C."/>
        </authorList>
    </citation>
    <scope>NUCLEOTIDE SEQUENCE</scope>
</reference>
<protein>
    <submittedName>
        <fullName evidence="1">Uncharacterized protein</fullName>
    </submittedName>
</protein>
<name>A0A0E9V934_ANGAN</name>
<proteinExistence type="predicted"/>
<evidence type="ECO:0000313" key="1">
    <source>
        <dbReference type="EMBL" id="JAH74624.1"/>
    </source>
</evidence>
<accession>A0A0E9V934</accession>
<dbReference type="EMBL" id="GBXM01033953">
    <property type="protein sequence ID" value="JAH74624.1"/>
    <property type="molecule type" value="Transcribed_RNA"/>
</dbReference>